<dbReference type="AlphaFoldDB" id="A0A1E1LSM8"/>
<evidence type="ECO:0000313" key="3">
    <source>
        <dbReference type="Proteomes" id="UP000178912"/>
    </source>
</evidence>
<keyword evidence="3" id="KW-1185">Reference proteome</keyword>
<dbReference type="SUPFAM" id="SSF50939">
    <property type="entry name" value="Sialidases"/>
    <property type="match status" value="1"/>
</dbReference>
<gene>
    <name evidence="2" type="ORF">RAG0_17005</name>
</gene>
<evidence type="ECO:0000256" key="1">
    <source>
        <dbReference type="SAM" id="SignalP"/>
    </source>
</evidence>
<dbReference type="Gene3D" id="2.120.10.10">
    <property type="match status" value="1"/>
</dbReference>
<dbReference type="PANTHER" id="PTHR38792:SF1">
    <property type="entry name" value="BNR_ASP-BOX REPEAT PROTEIN"/>
    <property type="match status" value="1"/>
</dbReference>
<protein>
    <submittedName>
        <fullName evidence="2">Related to BNR/Asp-box repeat domain protein</fullName>
    </submittedName>
</protein>
<keyword evidence="1" id="KW-0732">Signal</keyword>
<reference evidence="3" key="1">
    <citation type="submission" date="2016-03" db="EMBL/GenBank/DDBJ databases">
        <authorList>
            <person name="Guldener U."/>
        </authorList>
    </citation>
    <scope>NUCLEOTIDE SEQUENCE [LARGE SCALE GENOMIC DNA]</scope>
    <source>
        <strain evidence="3">04CH-RAC-A.6.1</strain>
    </source>
</reference>
<dbReference type="InterPro" id="IPR036278">
    <property type="entry name" value="Sialidase_sf"/>
</dbReference>
<dbReference type="EMBL" id="FJUX01000196">
    <property type="protein sequence ID" value="CZT13513.1"/>
    <property type="molecule type" value="Genomic_DNA"/>
</dbReference>
<dbReference type="Proteomes" id="UP000178912">
    <property type="component" value="Unassembled WGS sequence"/>
</dbReference>
<name>A0A1E1LSM8_9HELO</name>
<dbReference type="CDD" id="cd15482">
    <property type="entry name" value="Sialidase_non-viral"/>
    <property type="match status" value="1"/>
</dbReference>
<organism evidence="2 3">
    <name type="scientific">Rhynchosporium agropyri</name>
    <dbReference type="NCBI Taxonomy" id="914238"/>
    <lineage>
        <taxon>Eukaryota</taxon>
        <taxon>Fungi</taxon>
        <taxon>Dikarya</taxon>
        <taxon>Ascomycota</taxon>
        <taxon>Pezizomycotina</taxon>
        <taxon>Leotiomycetes</taxon>
        <taxon>Helotiales</taxon>
        <taxon>Ploettnerulaceae</taxon>
        <taxon>Rhynchosporium</taxon>
    </lineage>
</organism>
<dbReference type="PANTHER" id="PTHR38792">
    <property type="entry name" value="BNR/ASP-BOX REPEAT DOMAIN PROTEIN (AFU_ORTHOLOGUE AFUA_7G06430)-RELATED"/>
    <property type="match status" value="1"/>
</dbReference>
<feature type="signal peptide" evidence="1">
    <location>
        <begin position="1"/>
        <end position="17"/>
    </location>
</feature>
<proteinExistence type="predicted"/>
<dbReference type="OrthoDB" id="2130735at2759"/>
<sequence length="375" mass="41509">MLIYSLALLLCSSYAIAATQQLRFTNHPIYIPKTNESLVYPRYLELADGSTLLTANIRNLTTGDAIVSVHQTKDNGSHWEQISTVTRKIFEVGYISQPILVQLTHDIGDYKAGTILMSAASGGIYLYASTDQARTWQGVGKVAESPDAAKRLWEPFLLEYKGQLVLYYSDERDADHDQKLSHQVTSDLKTWGPVVTDVDYPKKTDRPGMTVMAYIPPIDQWILVYEFGPRDPPANWPVYYRLAKSPLEFEKSVGVPLTVKGSDITPNASPYVVWTPTGGTNGTILVVTSSTSSIYTNSHGGASDQWEEHKTLAKTGYAPSLQLPKNDPNTVLLYVGDDYNSFLTYNASHISPPLSVTAVSLLDLAKTSKRRKHGE</sequence>
<evidence type="ECO:0000313" key="2">
    <source>
        <dbReference type="EMBL" id="CZT13513.1"/>
    </source>
</evidence>
<feature type="chain" id="PRO_5009447496" evidence="1">
    <location>
        <begin position="18"/>
        <end position="375"/>
    </location>
</feature>
<accession>A0A1E1LSM8</accession>